<evidence type="ECO:0000313" key="2">
    <source>
        <dbReference type="Proteomes" id="UP000639772"/>
    </source>
</evidence>
<gene>
    <name evidence="1" type="ORF">HPP92_019435</name>
</gene>
<organism evidence="1 2">
    <name type="scientific">Vanilla planifolia</name>
    <name type="common">Vanilla</name>
    <dbReference type="NCBI Taxonomy" id="51239"/>
    <lineage>
        <taxon>Eukaryota</taxon>
        <taxon>Viridiplantae</taxon>
        <taxon>Streptophyta</taxon>
        <taxon>Embryophyta</taxon>
        <taxon>Tracheophyta</taxon>
        <taxon>Spermatophyta</taxon>
        <taxon>Magnoliopsida</taxon>
        <taxon>Liliopsida</taxon>
        <taxon>Asparagales</taxon>
        <taxon>Orchidaceae</taxon>
        <taxon>Vanilloideae</taxon>
        <taxon>Vanilleae</taxon>
        <taxon>Vanilla</taxon>
    </lineage>
</organism>
<comment type="caution">
    <text evidence="1">The sequence shown here is derived from an EMBL/GenBank/DDBJ whole genome shotgun (WGS) entry which is preliminary data.</text>
</comment>
<name>A0A835Q6X7_VANPL</name>
<protein>
    <submittedName>
        <fullName evidence="1">Uncharacterized protein</fullName>
    </submittedName>
</protein>
<evidence type="ECO:0000313" key="1">
    <source>
        <dbReference type="EMBL" id="KAG0465271.1"/>
    </source>
</evidence>
<sequence>MGQDENVLHLHSVGLQDLSSMCTFRLLLLAKTCLASTSYVGRSKQSFPRTLYPLAFKAKLLWGDPYFDTHLVCYDVFESFTIAIGHEKVLEQNLSLTIG</sequence>
<dbReference type="SUPFAM" id="SSF50090">
    <property type="entry name" value="Electron transport accessory proteins"/>
    <property type="match status" value="1"/>
</dbReference>
<dbReference type="Proteomes" id="UP000639772">
    <property type="component" value="Chromosome 10"/>
</dbReference>
<proteinExistence type="predicted"/>
<dbReference type="EMBL" id="JADCNM010000010">
    <property type="protein sequence ID" value="KAG0465271.1"/>
    <property type="molecule type" value="Genomic_DNA"/>
</dbReference>
<accession>A0A835Q6X7</accession>
<dbReference type="InterPro" id="IPR008990">
    <property type="entry name" value="Elect_transpt_acc-like_dom_sf"/>
</dbReference>
<reference evidence="1 2" key="1">
    <citation type="journal article" date="2020" name="Nat. Food">
        <title>A phased Vanilla planifolia genome enables genetic improvement of flavour and production.</title>
        <authorList>
            <person name="Hasing T."/>
            <person name="Tang H."/>
            <person name="Brym M."/>
            <person name="Khazi F."/>
            <person name="Huang T."/>
            <person name="Chambers A.H."/>
        </authorList>
    </citation>
    <scope>NUCLEOTIDE SEQUENCE [LARGE SCALE GENOMIC DNA]</scope>
    <source>
        <tissue evidence="1">Leaf</tissue>
    </source>
</reference>
<dbReference type="AlphaFoldDB" id="A0A835Q6X7"/>